<name>A0A537JJ08_9BACT</name>
<feature type="region of interest" description="Disordered" evidence="8">
    <location>
        <begin position="1"/>
        <end position="47"/>
    </location>
</feature>
<keyword evidence="2" id="KW-0645">Protease</keyword>
<dbReference type="AlphaFoldDB" id="A0A537JJ08"/>
<dbReference type="GO" id="GO:0006508">
    <property type="term" value="P:proteolysis"/>
    <property type="evidence" value="ECO:0007669"/>
    <property type="project" value="UniProtKB-KW"/>
</dbReference>
<evidence type="ECO:0000256" key="6">
    <source>
        <dbReference type="ARBA" id="ARBA00023049"/>
    </source>
</evidence>
<evidence type="ECO:0000256" key="4">
    <source>
        <dbReference type="ARBA" id="ARBA00022801"/>
    </source>
</evidence>
<protein>
    <submittedName>
        <fullName evidence="10">JAB domain-containing protein</fullName>
    </submittedName>
</protein>
<keyword evidence="3" id="KW-0479">Metal-binding</keyword>
<dbReference type="InterPro" id="IPR037518">
    <property type="entry name" value="MPN"/>
</dbReference>
<dbReference type="GO" id="GO:0046872">
    <property type="term" value="F:metal ion binding"/>
    <property type="evidence" value="ECO:0007669"/>
    <property type="project" value="UniProtKB-KW"/>
</dbReference>
<evidence type="ECO:0000256" key="7">
    <source>
        <dbReference type="RuleBase" id="RU003797"/>
    </source>
</evidence>
<evidence type="ECO:0000313" key="11">
    <source>
        <dbReference type="Proteomes" id="UP000320048"/>
    </source>
</evidence>
<dbReference type="InterPro" id="IPR025657">
    <property type="entry name" value="RadC_JAB"/>
</dbReference>
<dbReference type="InterPro" id="IPR020891">
    <property type="entry name" value="UPF0758_CS"/>
</dbReference>
<evidence type="ECO:0000256" key="8">
    <source>
        <dbReference type="SAM" id="MobiDB-lite"/>
    </source>
</evidence>
<dbReference type="InterPro" id="IPR046778">
    <property type="entry name" value="UPF0758_N"/>
</dbReference>
<keyword evidence="5" id="KW-0862">Zinc</keyword>
<dbReference type="PANTHER" id="PTHR30471">
    <property type="entry name" value="DNA REPAIR PROTEIN RADC"/>
    <property type="match status" value="1"/>
</dbReference>
<evidence type="ECO:0000256" key="2">
    <source>
        <dbReference type="ARBA" id="ARBA00022670"/>
    </source>
</evidence>
<gene>
    <name evidence="10" type="ORF">E6H04_02800</name>
</gene>
<dbReference type="PANTHER" id="PTHR30471:SF3">
    <property type="entry name" value="UPF0758 PROTEIN YEES-RELATED"/>
    <property type="match status" value="1"/>
</dbReference>
<dbReference type="Gene3D" id="3.40.140.10">
    <property type="entry name" value="Cytidine Deaminase, domain 2"/>
    <property type="match status" value="1"/>
</dbReference>
<dbReference type="NCBIfam" id="TIGR00608">
    <property type="entry name" value="radc"/>
    <property type="match status" value="1"/>
</dbReference>
<dbReference type="InterPro" id="IPR001405">
    <property type="entry name" value="UPF0758"/>
</dbReference>
<dbReference type="SUPFAM" id="SSF47781">
    <property type="entry name" value="RuvA domain 2-like"/>
    <property type="match status" value="1"/>
</dbReference>
<evidence type="ECO:0000259" key="9">
    <source>
        <dbReference type="PROSITE" id="PS50249"/>
    </source>
</evidence>
<evidence type="ECO:0000256" key="5">
    <source>
        <dbReference type="ARBA" id="ARBA00022833"/>
    </source>
</evidence>
<keyword evidence="6" id="KW-0482">Metalloprotease</keyword>
<dbReference type="Pfam" id="PF20582">
    <property type="entry name" value="UPF0758_N"/>
    <property type="match status" value="1"/>
</dbReference>
<dbReference type="Pfam" id="PF04002">
    <property type="entry name" value="RadC"/>
    <property type="match status" value="1"/>
</dbReference>
<evidence type="ECO:0000313" key="10">
    <source>
        <dbReference type="EMBL" id="TMI83528.1"/>
    </source>
</evidence>
<feature type="compositionally biased region" description="Basic residues" evidence="8">
    <location>
        <begin position="23"/>
        <end position="32"/>
    </location>
</feature>
<dbReference type="CDD" id="cd08071">
    <property type="entry name" value="MPN_DUF2466"/>
    <property type="match status" value="1"/>
</dbReference>
<dbReference type="EMBL" id="VBAO01000073">
    <property type="protein sequence ID" value="TMI83528.1"/>
    <property type="molecule type" value="Genomic_DNA"/>
</dbReference>
<evidence type="ECO:0000256" key="1">
    <source>
        <dbReference type="ARBA" id="ARBA00010243"/>
    </source>
</evidence>
<dbReference type="PROSITE" id="PS01302">
    <property type="entry name" value="UPF0758"/>
    <property type="match status" value="1"/>
</dbReference>
<reference evidence="10 11" key="1">
    <citation type="journal article" date="2019" name="Nat. Microbiol.">
        <title>Mediterranean grassland soil C-N compound turnover is dependent on rainfall and depth, and is mediated by genomically divergent microorganisms.</title>
        <authorList>
            <person name="Diamond S."/>
            <person name="Andeer P.F."/>
            <person name="Li Z."/>
            <person name="Crits-Christoph A."/>
            <person name="Burstein D."/>
            <person name="Anantharaman K."/>
            <person name="Lane K.R."/>
            <person name="Thomas B.C."/>
            <person name="Pan C."/>
            <person name="Northen T.R."/>
            <person name="Banfield J.F."/>
        </authorList>
    </citation>
    <scope>NUCLEOTIDE SEQUENCE [LARGE SCALE GENOMIC DNA]</scope>
    <source>
        <strain evidence="10">NP_7</strain>
    </source>
</reference>
<organism evidence="10 11">
    <name type="scientific">Candidatus Segetimicrobium genomatis</name>
    <dbReference type="NCBI Taxonomy" id="2569760"/>
    <lineage>
        <taxon>Bacteria</taxon>
        <taxon>Bacillati</taxon>
        <taxon>Candidatus Sysuimicrobiota</taxon>
        <taxon>Candidatus Sysuimicrobiia</taxon>
        <taxon>Candidatus Sysuimicrobiales</taxon>
        <taxon>Candidatus Segetimicrobiaceae</taxon>
        <taxon>Candidatus Segetimicrobium</taxon>
    </lineage>
</organism>
<proteinExistence type="inferred from homology"/>
<feature type="domain" description="MPN" evidence="9">
    <location>
        <begin position="142"/>
        <end position="264"/>
    </location>
</feature>
<comment type="caution">
    <text evidence="10">The sequence shown here is derived from an EMBL/GenBank/DDBJ whole genome shotgun (WGS) entry which is preliminary data.</text>
</comment>
<dbReference type="NCBIfam" id="NF000642">
    <property type="entry name" value="PRK00024.1"/>
    <property type="match status" value="1"/>
</dbReference>
<dbReference type="Proteomes" id="UP000320048">
    <property type="component" value="Unassembled WGS sequence"/>
</dbReference>
<dbReference type="PROSITE" id="PS50249">
    <property type="entry name" value="MPN"/>
    <property type="match status" value="1"/>
</dbReference>
<comment type="similarity">
    <text evidence="1 7">Belongs to the UPF0758 family.</text>
</comment>
<keyword evidence="4" id="KW-0378">Hydrolase</keyword>
<dbReference type="SUPFAM" id="SSF102712">
    <property type="entry name" value="JAB1/MPN domain"/>
    <property type="match status" value="1"/>
</dbReference>
<sequence length="277" mass="29784">MWLPEGWQPPVGGSAECSSVLPRHNRSSRRARGAAAPTRSPRIKDLPAELRPRERMLAGGPGALSAAELVAVLLRTGSRTRSALEVATDLLCAHGTLERLAGASPGELRQTGGVGEVKALHLLAAFELGRRLGATPARVRPAVRRPADAAALVMPDLRFRETECLWLLLLNTKNEVLDRIEVSRGGLASSPVHPREVFRAALRHSAAGVILVHNHPSGDPMPSRADLAMTARLSRAGSVMGIPIIDHIIIGDGRYVSLRERGARFDPVPTRERSVDT</sequence>
<evidence type="ECO:0000256" key="3">
    <source>
        <dbReference type="ARBA" id="ARBA00022723"/>
    </source>
</evidence>
<accession>A0A537JJ08</accession>
<dbReference type="InterPro" id="IPR010994">
    <property type="entry name" value="RuvA_2-like"/>
</dbReference>
<dbReference type="GO" id="GO:0008237">
    <property type="term" value="F:metallopeptidase activity"/>
    <property type="evidence" value="ECO:0007669"/>
    <property type="project" value="UniProtKB-KW"/>
</dbReference>